<evidence type="ECO:0000256" key="1">
    <source>
        <dbReference type="SAM" id="Phobius"/>
    </source>
</evidence>
<feature type="transmembrane region" description="Helical" evidence="1">
    <location>
        <begin position="75"/>
        <end position="93"/>
    </location>
</feature>
<dbReference type="Gene3D" id="1.20.144.10">
    <property type="entry name" value="Phosphatidic acid phosphatase type 2/haloperoxidase"/>
    <property type="match status" value="1"/>
</dbReference>
<evidence type="ECO:0000313" key="4">
    <source>
        <dbReference type="Proteomes" id="UP001215827"/>
    </source>
</evidence>
<feature type="transmembrane region" description="Helical" evidence="1">
    <location>
        <begin position="36"/>
        <end position="55"/>
    </location>
</feature>
<feature type="transmembrane region" description="Helical" evidence="1">
    <location>
        <begin position="247"/>
        <end position="268"/>
    </location>
</feature>
<keyword evidence="1" id="KW-0472">Membrane</keyword>
<evidence type="ECO:0000313" key="3">
    <source>
        <dbReference type="EMBL" id="WFL77874.1"/>
    </source>
</evidence>
<dbReference type="EMBL" id="CP121106">
    <property type="protein sequence ID" value="WFL77874.1"/>
    <property type="molecule type" value="Genomic_DNA"/>
</dbReference>
<dbReference type="Pfam" id="PF14378">
    <property type="entry name" value="PAP2_3"/>
    <property type="match status" value="1"/>
</dbReference>
<proteinExistence type="predicted"/>
<gene>
    <name evidence="3" type="ORF">P7228_02050</name>
</gene>
<name>A0ABY8FS76_9SPHN</name>
<feature type="domain" description="Inositolphosphotransferase Aur1/Ipt1" evidence="2">
    <location>
        <begin position="115"/>
        <end position="314"/>
    </location>
</feature>
<feature type="transmembrane region" description="Helical" evidence="1">
    <location>
        <begin position="147"/>
        <end position="164"/>
    </location>
</feature>
<dbReference type="Proteomes" id="UP001215827">
    <property type="component" value="Chromosome"/>
</dbReference>
<evidence type="ECO:0000259" key="2">
    <source>
        <dbReference type="Pfam" id="PF14378"/>
    </source>
</evidence>
<dbReference type="InterPro" id="IPR026841">
    <property type="entry name" value="Aur1/Ipt1"/>
</dbReference>
<organism evidence="3 4">
    <name type="scientific">Altererythrobacter arenosus</name>
    <dbReference type="NCBI Taxonomy" id="3032592"/>
    <lineage>
        <taxon>Bacteria</taxon>
        <taxon>Pseudomonadati</taxon>
        <taxon>Pseudomonadota</taxon>
        <taxon>Alphaproteobacteria</taxon>
        <taxon>Sphingomonadales</taxon>
        <taxon>Erythrobacteraceae</taxon>
        <taxon>Altererythrobacter</taxon>
    </lineage>
</organism>
<feature type="transmembrane region" description="Helical" evidence="1">
    <location>
        <begin position="302"/>
        <end position="325"/>
    </location>
</feature>
<feature type="transmembrane region" description="Helical" evidence="1">
    <location>
        <begin position="176"/>
        <end position="197"/>
    </location>
</feature>
<feature type="transmembrane region" description="Helical" evidence="1">
    <location>
        <begin position="275"/>
        <end position="296"/>
    </location>
</feature>
<reference evidence="3 4" key="1">
    <citation type="submission" date="2023-03" db="EMBL/GenBank/DDBJ databases">
        <title>Altererythrobacter sp. CAU 1644 isolated from sand.</title>
        <authorList>
            <person name="Kim W."/>
        </authorList>
    </citation>
    <scope>NUCLEOTIDE SEQUENCE [LARGE SCALE GENOMIC DNA]</scope>
    <source>
        <strain evidence="3 4">CAU 1644</strain>
    </source>
</reference>
<sequence>MLIVSFVALIGVAINRYVASIGGPDIPFYAYLPSLNFYILAIISYICAAASYLLIRYRPTEPTKFLIGSPEATRLWKGIVIGLPPIVALAFYMPSFSLIKSSIPLINDYGWDARFIEWDRALHGDDPWRILQPILGFPIITSILAKLYHAWFLLIYFGSMYFAFLVEDRRLRYRYLFSYFVMWTIGGMAMAVGFASVGPCFLEPVFGSTYFSEQMRYLYAANDIYPVDVLEVQQEILNWYETKNYGLGRGISAMPSMHVALAFLFFLGIRRVSKLAGWFFGIFAFLIQIASVHLGYHYAIDGYVSIVLVGGVWWAMGKAVPYIVAEEGNTSSKAREPGLVPTSEETALA</sequence>
<keyword evidence="1" id="KW-1133">Transmembrane helix</keyword>
<protein>
    <submittedName>
        <fullName evidence="3">Phosphatase PAP2 family protein</fullName>
    </submittedName>
</protein>
<keyword evidence="1" id="KW-0812">Transmembrane</keyword>
<dbReference type="RefSeq" id="WP_278016566.1">
    <property type="nucleotide sequence ID" value="NZ_CP121106.1"/>
</dbReference>
<keyword evidence="4" id="KW-1185">Reference proteome</keyword>
<accession>A0ABY8FS76</accession>